<proteinExistence type="predicted"/>
<gene>
    <name evidence="2" type="ORF">JOF54_000472</name>
</gene>
<dbReference type="SUPFAM" id="SSF56112">
    <property type="entry name" value="Protein kinase-like (PK-like)"/>
    <property type="match status" value="1"/>
</dbReference>
<comment type="caution">
    <text evidence="2">The sequence shown here is derived from an EMBL/GenBank/DDBJ whole genome shotgun (WGS) entry which is preliminary data.</text>
</comment>
<evidence type="ECO:0000313" key="2">
    <source>
        <dbReference type="EMBL" id="MBP2415550.1"/>
    </source>
</evidence>
<feature type="domain" description="Aminoglycoside phosphotransferase" evidence="1">
    <location>
        <begin position="107"/>
        <end position="169"/>
    </location>
</feature>
<protein>
    <recommendedName>
        <fullName evidence="1">Aminoglycoside phosphotransferase domain-containing protein</fullName>
    </recommendedName>
</protein>
<accession>A0ABS4Z488</accession>
<dbReference type="InterPro" id="IPR002575">
    <property type="entry name" value="Aminoglycoside_PTrfase"/>
</dbReference>
<dbReference type="Pfam" id="PF01636">
    <property type="entry name" value="APH"/>
    <property type="match status" value="2"/>
</dbReference>
<dbReference type="RefSeq" id="WP_307803744.1">
    <property type="nucleotide sequence ID" value="NZ_JAGIOB010000001.1"/>
</dbReference>
<dbReference type="Proteomes" id="UP000758168">
    <property type="component" value="Unassembled WGS sequence"/>
</dbReference>
<keyword evidence="3" id="KW-1185">Reference proteome</keyword>
<dbReference type="InterPro" id="IPR011009">
    <property type="entry name" value="Kinase-like_dom_sf"/>
</dbReference>
<feature type="domain" description="Aminoglycoside phosphotransferase" evidence="1">
    <location>
        <begin position="30"/>
        <end position="94"/>
    </location>
</feature>
<reference evidence="2 3" key="1">
    <citation type="submission" date="2021-03" db="EMBL/GenBank/DDBJ databases">
        <title>Sequencing the genomes of 1000 actinobacteria strains.</title>
        <authorList>
            <person name="Klenk H.-P."/>
        </authorList>
    </citation>
    <scope>NUCLEOTIDE SEQUENCE [LARGE SCALE GENOMIC DNA]</scope>
    <source>
        <strain evidence="2 3">DSM 12936</strain>
    </source>
</reference>
<name>A0ABS4Z488_9ACTN</name>
<evidence type="ECO:0000313" key="3">
    <source>
        <dbReference type="Proteomes" id="UP000758168"/>
    </source>
</evidence>
<organism evidence="2 3">
    <name type="scientific">Microlunatus capsulatus</name>
    <dbReference type="NCBI Taxonomy" id="99117"/>
    <lineage>
        <taxon>Bacteria</taxon>
        <taxon>Bacillati</taxon>
        <taxon>Actinomycetota</taxon>
        <taxon>Actinomycetes</taxon>
        <taxon>Propionibacteriales</taxon>
        <taxon>Propionibacteriaceae</taxon>
        <taxon>Microlunatus</taxon>
    </lineage>
</organism>
<dbReference type="Gene3D" id="3.90.1200.10">
    <property type="match status" value="1"/>
</dbReference>
<dbReference type="EMBL" id="JAGIOB010000001">
    <property type="protein sequence ID" value="MBP2415550.1"/>
    <property type="molecule type" value="Genomic_DNA"/>
</dbReference>
<sequence>MDPAASAEPTRHVQVGLDGVHRPVHAWTPTVHAALERLRAAGVVEVPAPLALGAHEEVLGFLPGDAGAACWPHQVPEAGLVSAARLLRRVHDASAGWSWPPDAAWSQPVREPAEVLCHGDPGPWNMTWADGRATGLFDWDFCHPGPRRHDVAYALDWLAPFRPDDEALRWHGFAAPPDRGSRIRAFCAAYGTEPDRVVDLVLEVRLRTLDVVRALAADGVEPQAGWLAGGHAAEVEAGVRWVERHRRLFT</sequence>
<evidence type="ECO:0000259" key="1">
    <source>
        <dbReference type="Pfam" id="PF01636"/>
    </source>
</evidence>